<keyword evidence="2" id="KW-1185">Reference proteome</keyword>
<sequence length="1070" mass="118066">VARSSTTSLALPPTSPRPTSEYAPPTSRLSTATLPPDRPTSPPVQPENARTKRFSMLKFRNFSESHLSTRAREDAAREEVPPMPALSRVNTPAIVKTAPTFDHEVLTAEQNRSAPSTKTLEKTKSMASDMSRLSQDHARGKERKERKSTSKWRKLQGRSTGLEDLQRLSAANSHKDAPPAYGNDNDSELALPAPRFSESSRSSGSRGSSGDHQIYGSTTTTTHTVSTHTTFFKLPRRNKNRNSLFPLPVKIPSPDGSQSPNGPATPRASTSAVSIKSRQSTDSRSEPATTRFRRHTETSPTRRQAHQNQLASSPHTNASSSLVLSDTGRPLEREETQWSRDSSFSSPLRPPMRFGLRDRASTTSSWGRGSMDTAQAGGSGRTSTSTTGRASLGGFLGLSRFRQGSESQSPRTGSPSSRSKSNSFALSREALVVPEREEGDTPGKYLERLEAAVNRSMIAEILSKSSDPFAQAADLPKETQQVDRVIQAFADRYHECNPGIFMSSDQAYIIAFSLMMLHTDAFNRNNKRKMQKQDYVKNTSGQHVSEDVLGCFYDNICYTPFVHYEEEVDVNGERVLPFTTKKSKLKGAITDSGKKVSGPVDPYNLLVEQKLDLLRPPIKDSILLEDPYNYTCGQTPLDMQYLQRAFTHTGTLQIISARSRPAAYEGQVNTANPHAVETQQGIVDLKITKRQGAPRMPVTFSPPLTDFKPDALIKTDNAVALGELIDWINLINYAAAFRAAGVRIRGMISGNDEYSRSRDLHRPTSAHTATSATSEVAGKGSGYDQGLTRQVMTARRQIMVQKIGEYDKEIANLQKQHDDILRNARHLLVLAPIPPKTREDIVVAAGRSDALLTWVRRDIWKMRCHRDILSLDIQQDGGDAGDKLVDTPDTAKKMPRMNSQVSGRSRSQPQGTRSPAKSERSPTSMRPRPSTTESMDTFVDDVFRSTVESPSSPGGDGWRLPPLQFDVEQQQDKHRGSIASTLLTAASGTSQRQHSWSASSTSSRQHHRLNSPDRSETLHTITRTLSVGGEDSNQVPQEEQQDSQRQASQLAKNSPRRPPQQFSLPAPPPQ</sequence>
<gene>
    <name evidence="1" type="ORF">SCALOS_LOCUS5870</name>
</gene>
<protein>
    <submittedName>
        <fullName evidence="1">129_t:CDS:1</fullName>
    </submittedName>
</protein>
<evidence type="ECO:0000313" key="1">
    <source>
        <dbReference type="EMBL" id="CAG8571594.1"/>
    </source>
</evidence>
<evidence type="ECO:0000313" key="2">
    <source>
        <dbReference type="Proteomes" id="UP000789860"/>
    </source>
</evidence>
<dbReference type="EMBL" id="CAJVPM010010284">
    <property type="protein sequence ID" value="CAG8571594.1"/>
    <property type="molecule type" value="Genomic_DNA"/>
</dbReference>
<name>A0ACA9M5Q3_9GLOM</name>
<proteinExistence type="predicted"/>
<reference evidence="1" key="1">
    <citation type="submission" date="2021-06" db="EMBL/GenBank/DDBJ databases">
        <authorList>
            <person name="Kallberg Y."/>
            <person name="Tangrot J."/>
            <person name="Rosling A."/>
        </authorList>
    </citation>
    <scope>NUCLEOTIDE SEQUENCE</scope>
    <source>
        <strain evidence="1">AU212A</strain>
    </source>
</reference>
<dbReference type="Proteomes" id="UP000789860">
    <property type="component" value="Unassembled WGS sequence"/>
</dbReference>
<accession>A0ACA9M5Q3</accession>
<comment type="caution">
    <text evidence="1">The sequence shown here is derived from an EMBL/GenBank/DDBJ whole genome shotgun (WGS) entry which is preliminary data.</text>
</comment>
<feature type="non-terminal residue" evidence="1">
    <location>
        <position position="1"/>
    </location>
</feature>
<organism evidence="1 2">
    <name type="scientific">Scutellospora calospora</name>
    <dbReference type="NCBI Taxonomy" id="85575"/>
    <lineage>
        <taxon>Eukaryota</taxon>
        <taxon>Fungi</taxon>
        <taxon>Fungi incertae sedis</taxon>
        <taxon>Mucoromycota</taxon>
        <taxon>Glomeromycotina</taxon>
        <taxon>Glomeromycetes</taxon>
        <taxon>Diversisporales</taxon>
        <taxon>Gigasporaceae</taxon>
        <taxon>Scutellospora</taxon>
    </lineage>
</organism>